<keyword evidence="3 5" id="KW-0378">Hydrolase</keyword>
<feature type="binding site" evidence="7">
    <location>
        <begin position="166"/>
        <end position="169"/>
    </location>
    <ligand>
        <name>substrate</name>
    </ligand>
</feature>
<dbReference type="InterPro" id="IPR050727">
    <property type="entry name" value="GH43_arabinanases"/>
</dbReference>
<feature type="active site" description="Proton acceptor" evidence="6">
    <location>
        <position position="48"/>
    </location>
</feature>
<dbReference type="RefSeq" id="WP_021226479.1">
    <property type="nucleotide sequence ID" value="NZ_ATDP01000092.1"/>
</dbReference>
<dbReference type="InterPro" id="IPR006710">
    <property type="entry name" value="Glyco_hydro_43"/>
</dbReference>
<evidence type="ECO:0000256" key="6">
    <source>
        <dbReference type="PIRSR" id="PIRSR026534-1"/>
    </source>
</evidence>
<dbReference type="AlphaFoldDB" id="T0IWI2"/>
<organism evidence="10 11">
    <name type="scientific">Sphingobium lactosutens DS20</name>
    <dbReference type="NCBI Taxonomy" id="1331060"/>
    <lineage>
        <taxon>Bacteria</taxon>
        <taxon>Pseudomonadati</taxon>
        <taxon>Pseudomonadota</taxon>
        <taxon>Alphaproteobacteria</taxon>
        <taxon>Sphingomonadales</taxon>
        <taxon>Sphingomonadaceae</taxon>
        <taxon>Sphingobium</taxon>
    </lineage>
</organism>
<evidence type="ECO:0000256" key="9">
    <source>
        <dbReference type="SAM" id="SignalP"/>
    </source>
</evidence>
<accession>T0IWI2</accession>
<dbReference type="PATRIC" id="fig|1331060.3.peg.2712"/>
<feature type="site" description="Important for substrate recognition" evidence="8">
    <location>
        <position position="301"/>
    </location>
</feature>
<feature type="binding site" evidence="7">
    <location>
        <begin position="186"/>
        <end position="188"/>
    </location>
    <ligand>
        <name>substrate</name>
    </ligand>
</feature>
<dbReference type="PANTHER" id="PTHR43301:SF3">
    <property type="entry name" value="ARABINAN ENDO-1,5-ALPHA-L-ARABINOSIDASE A-RELATED"/>
    <property type="match status" value="1"/>
</dbReference>
<dbReference type="PIRSF" id="PIRSF026534">
    <property type="entry name" value="Endo_alpha-L-arabinosidase"/>
    <property type="match status" value="1"/>
</dbReference>
<feature type="active site" description="Proton donor" evidence="6">
    <location>
        <position position="227"/>
    </location>
</feature>
<feature type="binding site" evidence="7">
    <location>
        <position position="48"/>
    </location>
    <ligand>
        <name>substrate</name>
    </ligand>
</feature>
<dbReference type="GO" id="GO:0031222">
    <property type="term" value="P:arabinan catabolic process"/>
    <property type="evidence" value="ECO:0007669"/>
    <property type="project" value="UniProtKB-UniPathway"/>
</dbReference>
<feature type="chain" id="PRO_5004577672" description="Extracellular exo-alpha-(1-&gt;5)-L-arabinofuranosidase" evidence="9">
    <location>
        <begin position="24"/>
        <end position="346"/>
    </location>
</feature>
<comment type="pathway">
    <text evidence="1 5">Glycan metabolism; L-arabinan degradation.</text>
</comment>
<dbReference type="CDD" id="cd08998">
    <property type="entry name" value="GH43_Arb43a-like"/>
    <property type="match status" value="1"/>
</dbReference>
<feature type="signal peptide" evidence="9">
    <location>
        <begin position="1"/>
        <end position="23"/>
    </location>
</feature>
<evidence type="ECO:0000256" key="3">
    <source>
        <dbReference type="ARBA" id="ARBA00022801"/>
    </source>
</evidence>
<evidence type="ECO:0000256" key="4">
    <source>
        <dbReference type="ARBA" id="ARBA00023295"/>
    </source>
</evidence>
<evidence type="ECO:0000256" key="5">
    <source>
        <dbReference type="PIRNR" id="PIRNR026534"/>
    </source>
</evidence>
<dbReference type="Gene3D" id="2.115.10.20">
    <property type="entry name" value="Glycosyl hydrolase domain, family 43"/>
    <property type="match status" value="1"/>
</dbReference>
<dbReference type="SUPFAM" id="SSF75005">
    <property type="entry name" value="Arabinanase/levansucrase/invertase"/>
    <property type="match status" value="1"/>
</dbReference>
<dbReference type="Proteomes" id="UP000015531">
    <property type="component" value="Unassembled WGS sequence"/>
</dbReference>
<dbReference type="UniPathway" id="UPA00667"/>
<dbReference type="EC" id="3.2.1.55" evidence="5"/>
<dbReference type="EMBL" id="ATDP01000092">
    <property type="protein sequence ID" value="EQB14074.1"/>
    <property type="molecule type" value="Genomic_DNA"/>
</dbReference>
<proteinExistence type="inferred from homology"/>
<comment type="catalytic activity">
    <reaction evidence="5">
        <text>Hydrolysis of terminal non-reducing alpha-L-arabinofuranoside residues in alpha-L-arabinosides.</text>
        <dbReference type="EC" id="3.2.1.55"/>
    </reaction>
</comment>
<evidence type="ECO:0000313" key="10">
    <source>
        <dbReference type="EMBL" id="EQB14074.1"/>
    </source>
</evidence>
<dbReference type="eggNOG" id="COG3507">
    <property type="taxonomic scope" value="Bacteria"/>
</dbReference>
<keyword evidence="11" id="KW-1185">Reference proteome</keyword>
<protein>
    <recommendedName>
        <fullName evidence="5">Extracellular exo-alpha-(1-&gt;5)-L-arabinofuranosidase</fullName>
        <ecNumber evidence="5">3.2.1.55</ecNumber>
    </recommendedName>
</protein>
<dbReference type="OrthoDB" id="9801455at2"/>
<evidence type="ECO:0000313" key="11">
    <source>
        <dbReference type="Proteomes" id="UP000015531"/>
    </source>
</evidence>
<evidence type="ECO:0000256" key="2">
    <source>
        <dbReference type="ARBA" id="ARBA00009865"/>
    </source>
</evidence>
<dbReference type="InterPro" id="IPR023296">
    <property type="entry name" value="Glyco_hydro_beta-prop_sf"/>
</dbReference>
<keyword evidence="4 5" id="KW-0326">Glycosidase</keyword>
<gene>
    <name evidence="10" type="ORF">RLDS_14200</name>
</gene>
<reference evidence="10 11" key="1">
    <citation type="journal article" date="2013" name="Genome Announc.">
        <title>Draft Genome Sequence of Sphingobium lactosutens Strain DS20T, Isolated from a Hexachlorocyclohexane Dumpsite.</title>
        <authorList>
            <person name="Kumar R."/>
            <person name="Dwivedi V."/>
            <person name="Negi V."/>
            <person name="Khurana J.P."/>
            <person name="Lal R."/>
        </authorList>
    </citation>
    <scope>NUCLEOTIDE SEQUENCE [LARGE SCALE GENOMIC DNA]</scope>
    <source>
        <strain evidence="10 11">DS20</strain>
    </source>
</reference>
<evidence type="ECO:0000256" key="7">
    <source>
        <dbReference type="PIRSR" id="PIRSR026534-2"/>
    </source>
</evidence>
<sequence length="346" mass="37758">MTRRIISALTGIALVAAALPAVAQQPAAQPAQASLNSRLAGDLVPTHDPVIIREGDTYHVFSTGHGKRLIETRMSTDLVNWEAGDPVFTALPAWASEAIPGSNGMWAPDISFVDGRYRLYYSVSTFGSNRSAIGLATSKTLDRASPDYGWRDEGMVVMSTKDDDYNAIDPNFIIDRDGRHWLTLGSFWGGIKLFELDPATGKPMDPKATPISIARRPAPAGGPAPVEAPFIIDHGGYYWLMVSYDYCCKGVNSTYYTVIGRSKTITGPYLGKDGSKLMEGGGTIFLRADLQEQQRWRGPGHAGWLHDEDGRDYVVYHAYDKQADGAPTLRIAPVTWGADGWPVAQY</sequence>
<keyword evidence="9" id="KW-0732">Signal</keyword>
<feature type="site" description="Important for catalytic activity, responsible for pKa modulation of the active site Glu and correct orientation of both the proton donor and substrate" evidence="8">
    <location>
        <position position="169"/>
    </location>
</feature>
<comment type="similarity">
    <text evidence="2 5">Belongs to the glycosyl hydrolase 43 family.</text>
</comment>
<dbReference type="PANTHER" id="PTHR43301">
    <property type="entry name" value="ARABINAN ENDO-1,5-ALPHA-L-ARABINOSIDASE"/>
    <property type="match status" value="1"/>
</dbReference>
<evidence type="ECO:0000256" key="1">
    <source>
        <dbReference type="ARBA" id="ARBA00004834"/>
    </source>
</evidence>
<dbReference type="GO" id="GO:0046556">
    <property type="term" value="F:alpha-L-arabinofuranosidase activity"/>
    <property type="evidence" value="ECO:0007669"/>
    <property type="project" value="UniProtKB-EC"/>
</dbReference>
<name>T0IWI2_9SPHN</name>
<evidence type="ECO:0000256" key="8">
    <source>
        <dbReference type="PIRSR" id="PIRSR026534-3"/>
    </source>
</evidence>
<dbReference type="Pfam" id="PF04616">
    <property type="entry name" value="Glyco_hydro_43"/>
    <property type="match status" value="1"/>
</dbReference>
<dbReference type="GO" id="GO:0046558">
    <property type="term" value="F:arabinan endo-1,5-alpha-L-arabinosidase activity"/>
    <property type="evidence" value="ECO:0007669"/>
    <property type="project" value="InterPro"/>
</dbReference>
<feature type="binding site" evidence="7">
    <location>
        <position position="127"/>
    </location>
    <ligand>
        <name>substrate</name>
    </ligand>
</feature>
<dbReference type="InterPro" id="IPR016840">
    <property type="entry name" value="Glyco_hydro_43_endo_a_Ara-ase"/>
</dbReference>
<comment type="caution">
    <text evidence="10">The sequence shown here is derived from an EMBL/GenBank/DDBJ whole genome shotgun (WGS) entry which is preliminary data.</text>
</comment>